<evidence type="ECO:0000313" key="1">
    <source>
        <dbReference type="EMBL" id="GAH84424.1"/>
    </source>
</evidence>
<protein>
    <submittedName>
        <fullName evidence="1">Uncharacterized protein</fullName>
    </submittedName>
</protein>
<comment type="caution">
    <text evidence="1">The sequence shown here is derived from an EMBL/GenBank/DDBJ whole genome shotgun (WGS) entry which is preliminary data.</text>
</comment>
<reference evidence="1" key="1">
    <citation type="journal article" date="2014" name="Front. Microbiol.">
        <title>High frequency of phylogenetically diverse reductive dehalogenase-homologous genes in deep subseafloor sedimentary metagenomes.</title>
        <authorList>
            <person name="Kawai M."/>
            <person name="Futagami T."/>
            <person name="Toyoda A."/>
            <person name="Takaki Y."/>
            <person name="Nishi S."/>
            <person name="Hori S."/>
            <person name="Arai W."/>
            <person name="Tsubouchi T."/>
            <person name="Morono Y."/>
            <person name="Uchiyama I."/>
            <person name="Ito T."/>
            <person name="Fujiyama A."/>
            <person name="Inagaki F."/>
            <person name="Takami H."/>
        </authorList>
    </citation>
    <scope>NUCLEOTIDE SEQUENCE</scope>
    <source>
        <strain evidence="1">Expedition CK06-06</strain>
    </source>
</reference>
<dbReference type="AlphaFoldDB" id="X1K2C8"/>
<feature type="non-terminal residue" evidence="1">
    <location>
        <position position="1"/>
    </location>
</feature>
<gene>
    <name evidence="1" type="ORF">S03H2_68547</name>
</gene>
<organism evidence="1">
    <name type="scientific">marine sediment metagenome</name>
    <dbReference type="NCBI Taxonomy" id="412755"/>
    <lineage>
        <taxon>unclassified sequences</taxon>
        <taxon>metagenomes</taxon>
        <taxon>ecological metagenomes</taxon>
    </lineage>
</organism>
<name>X1K2C8_9ZZZZ</name>
<proteinExistence type="predicted"/>
<dbReference type="EMBL" id="BARU01045084">
    <property type="protein sequence ID" value="GAH84424.1"/>
    <property type="molecule type" value="Genomic_DNA"/>
</dbReference>
<sequence>KDPNYIFANLKAFFELLEKEIKMKDNKNLNLDPKQLNLNTTIIIELN</sequence>
<accession>X1K2C8</accession>